<feature type="region of interest" description="Disordered" evidence="1">
    <location>
        <begin position="1"/>
        <end position="56"/>
    </location>
</feature>
<gene>
    <name evidence="2" type="ORF">HAX54_048065</name>
</gene>
<evidence type="ECO:0000313" key="2">
    <source>
        <dbReference type="EMBL" id="MCD7448982.1"/>
    </source>
</evidence>
<keyword evidence="3" id="KW-1185">Reference proteome</keyword>
<feature type="compositionally biased region" description="Basic and acidic residues" evidence="1">
    <location>
        <begin position="8"/>
        <end position="17"/>
    </location>
</feature>
<comment type="caution">
    <text evidence="2">The sequence shown here is derived from an EMBL/GenBank/DDBJ whole genome shotgun (WGS) entry which is preliminary data.</text>
</comment>
<evidence type="ECO:0000313" key="3">
    <source>
        <dbReference type="Proteomes" id="UP000823775"/>
    </source>
</evidence>
<feature type="compositionally biased region" description="Basic and acidic residues" evidence="1">
    <location>
        <begin position="39"/>
        <end position="55"/>
    </location>
</feature>
<proteinExistence type="predicted"/>
<dbReference type="EMBL" id="JACEIK010000079">
    <property type="protein sequence ID" value="MCD7448982.1"/>
    <property type="molecule type" value="Genomic_DNA"/>
</dbReference>
<dbReference type="Proteomes" id="UP000823775">
    <property type="component" value="Unassembled WGS sequence"/>
</dbReference>
<protein>
    <submittedName>
        <fullName evidence="2">Uncharacterized protein</fullName>
    </submittedName>
</protein>
<sequence>MSQQSKAHNKDTGKTNEKVSTSTDDSKIHVVTAQKYNKKTSDIKDNTREAKEHNAHANTRKIKRFIKDFTTTTTCPHDLKKAKEKEDILTKEHDVVEDVPMTSNMESQTSQLITGSLRANDLSCILPIPIEEVQIEIENTQNNMLENERNMEVEPLPKDIPEEGIGDQEMHETEPGNDEYTHIEIDSEEEVEKDQEQGLRNSNSESKCLNLVVKHANLNISSDLEHSQIQQIVTDHNNLSPTSFKCCEHGEVLLDITSSANMFNGVNATNVSND</sequence>
<organism evidence="2 3">
    <name type="scientific">Datura stramonium</name>
    <name type="common">Jimsonweed</name>
    <name type="synonym">Common thornapple</name>
    <dbReference type="NCBI Taxonomy" id="4076"/>
    <lineage>
        <taxon>Eukaryota</taxon>
        <taxon>Viridiplantae</taxon>
        <taxon>Streptophyta</taxon>
        <taxon>Embryophyta</taxon>
        <taxon>Tracheophyta</taxon>
        <taxon>Spermatophyta</taxon>
        <taxon>Magnoliopsida</taxon>
        <taxon>eudicotyledons</taxon>
        <taxon>Gunneridae</taxon>
        <taxon>Pentapetalae</taxon>
        <taxon>asterids</taxon>
        <taxon>lamiids</taxon>
        <taxon>Solanales</taxon>
        <taxon>Solanaceae</taxon>
        <taxon>Solanoideae</taxon>
        <taxon>Datureae</taxon>
        <taxon>Datura</taxon>
    </lineage>
</organism>
<name>A0ABS8RQG2_DATST</name>
<reference evidence="2 3" key="1">
    <citation type="journal article" date="2021" name="BMC Genomics">
        <title>Datura genome reveals duplications of psychoactive alkaloid biosynthetic genes and high mutation rate following tissue culture.</title>
        <authorList>
            <person name="Rajewski A."/>
            <person name="Carter-House D."/>
            <person name="Stajich J."/>
            <person name="Litt A."/>
        </authorList>
    </citation>
    <scope>NUCLEOTIDE SEQUENCE [LARGE SCALE GENOMIC DNA]</scope>
    <source>
        <strain evidence="2">AR-01</strain>
    </source>
</reference>
<evidence type="ECO:0000256" key="1">
    <source>
        <dbReference type="SAM" id="MobiDB-lite"/>
    </source>
</evidence>
<accession>A0ABS8RQG2</accession>